<evidence type="ECO:0000256" key="5">
    <source>
        <dbReference type="ARBA" id="ARBA00022527"/>
    </source>
</evidence>
<dbReference type="Gene3D" id="1.25.40.20">
    <property type="entry name" value="Ankyrin repeat-containing domain"/>
    <property type="match status" value="1"/>
</dbReference>
<dbReference type="InterPro" id="IPR000719">
    <property type="entry name" value="Prot_kinase_dom"/>
</dbReference>
<dbReference type="GO" id="GO:0005525">
    <property type="term" value="F:GTP binding"/>
    <property type="evidence" value="ECO:0007669"/>
    <property type="project" value="UniProtKB-KW"/>
</dbReference>
<dbReference type="SUPFAM" id="SSF50969">
    <property type="entry name" value="YVTN repeat-like/Quinoprotein amine dehydrogenase"/>
    <property type="match status" value="1"/>
</dbReference>
<dbReference type="Pfam" id="PF16095">
    <property type="entry name" value="COR-A"/>
    <property type="match status" value="1"/>
</dbReference>
<dbReference type="InterPro" id="IPR008271">
    <property type="entry name" value="Ser/Thr_kinase_AS"/>
</dbReference>
<proteinExistence type="predicted"/>
<comment type="cofactor">
    <cofactor evidence="1">
        <name>Mg(2+)</name>
        <dbReference type="ChEBI" id="CHEBI:18420"/>
    </cofactor>
</comment>
<feature type="compositionally biased region" description="Polar residues" evidence="18">
    <location>
        <begin position="1283"/>
        <end position="1305"/>
    </location>
</feature>
<sequence>MENHPSDSVRKKLFEACTTGNLDTLLQAIYHNQDVVKELICEGDVACDSTLPRNFLHVACENGHFEVVRQLVAFGANVNRAVEEIGTPLCAACMKGHADIAKYLLKEGAFVHDPAFGQLSPILLACKYGKHDVVEFLISEQPILLRSHGSLLLYDACRLGHVQLARLLIKKGVDVNPPSTLVNSLGRESPGSPLQGACEGHQTAVVNYLIENGAKVTCDLVENYWEIIGDALMRYTKETRNKHKTRLSFEVDPSVTMFSAAWSKKNLYALHKAWFVNLSARLVSIDLSDNCIDVLPEELFNILPALEVLDVSKNKLESLPEVISSYTRIQRLSAFDNKLTGIQGAVGLTKLYLDNNNLREFPVAWKCPLEILDLSHNNLTSFSCNMEMVWDTSLKRLNLSSNHLGSISWNLCQLSGLQDLDMSHNSIRMLPRPEFWTGSTLHKLNLSFNKLSAKPLVESQTGSSTLKRFQRFKASSSEDAQETKTDCEFPTALFSHTLETLFLNDNNLQSLPISICGLMSLIELDLSNNLELRTLPPELGNLRDCWQLRLNKLNLSGIPKHVRPGESGVRPKDTLAYLRATLRKSVPYYRMKLMVVGLQGRGKTTLLAALKGQKLPPNLSTVGIVIDEWQVQIGASSRFSLQRFLTQSDAPLITFSTWDLAGQNVYYAAHQMFLSPNTLYLAVWNVTHGEEGVESLRRWLLNIQARAPFSEVLIVGTHLDLLPKKNRQARVDALKHSIAIKYLDNQGFPKIVGNIIVSPTTGENIPELKEMIYSKALKVKDLGENIIGRMVPQSYIDLQQAVIQEAERRRTSGEPPMLLEDEILQLAKCSPQNDILDTEELTLDPGFVVMSRHVSVCFFCMTFVTECGTTRFLHENGILLHYNDQLRGLNHLYFIDPSWVCDLIATLVTVRERNPFIVNGVMKKKDLQLVLRDPKFPKNFISQYLQLMERFEIALSLNDEQLLIPSMLPKEKPGLQLHKLQKHMAKGRNSSEQGRVPSSRVSSSLDNSNINTVCRNYQMAYTPSGFWSRLITRLIVSVQRWRTIEQIKEESYSLVYWREGIGVVYEGGYFRVESYQELIPVNQGKAFFQEINGVAITVWSEQRDFAAIGFIVDQIDALISEWYPGLDETDMYGLPLVRRLIPCPLCINWMTNRHSKKRSVSLEFPSTLPANFHMSQTVRPHNFTLPECAATAMRFSTISCPSHPDRVVSISLLIPDLLMADLPRQLLVEETQFNFDPRESQKIGGGGSGEVYSGSYRNETVAVKMFHSTGQTGSLLDSGLGNTGPSPGSRTLSGSCYRSHLSEGSSGRRSDVYTANIERDMEEELERTKVVKAFWDLRQEVAVLCRLNHPCVVRLLAVSLHPLCFVLELAPYGSLATVLDELSTKREAQENECSQVASSREAILGRELSYNIAFQIVSALWYLHDCDIIYRDLKADNVLVWSLVESALLNVKLSDYGISCFATPQGVAGEEGTPGYQAPEIRTGVGYDEKVDIFSFAIFLFELLTGCRPFSDYRNVVDIKKAIRRGVRPSPQLESCWHQLPERRPSAGEILTEMEDPAFLCQCRLLPTTDENLLEKVTAIYALSNVASGNPKVPAAMDGPSTEIASSFILIWSRERNDRYYSLINCETGVFHTQGQNCDGHRVLCMTRVDNRTWLGTEGCTVEVFGRTSWRNPSTLWSYTTKAPVLALLTEYVPADDDSPEKAEQEGGPRVRSVFASLANGTLIVFTPKTRLARTFSHADVTLETKDEDTRLKKESDKWSNFQVVNLGQSGMPAKCMVLVFDNKELWVGCGNKIVIVDTNTLAILDEIAVYQTQRTHVRIMVTDGLRVWCADRRSSKILQWEVNSRQLTNIFDCDVNNPVGQVLNTNIMESRRFTSRKGDDERSSRRDRTVSDPPDMYEPSFTESMFKEAMARSMNEEGERTDSVGRDDSLPRQSDSDFGRNATGNDLHENFGNMDSKQVQRLSCFRSHSAEADSDESGISLSRSKNTMRSSSVSIQAGTTPRESYAQTEDLQTDEDCASVTSENVSILVEKTATFDTNQNNGKEEIESSSDATFKHGARDTLSVKTKPEIIIEIQKQTGDNNVEVEKETDNVTREPADEREGAEFELVDREETRQAEKSISPTCASMTSLIQPFNSPSRAPSLMSSTRRKSQRRQEKDEGSKSPPSKPWTARPRLRILAGTINRVTALLLVNGTLWIGRGVGDVLTVNVNSVNNDVPLGHVFAQLESDNLLGYENGQVDEIVSSGTDKVVCLRRLETPRGRADAADRGLERYQLVVWEAWGDAEFRKFSSRLEEFNSLIQ</sequence>
<dbReference type="Pfam" id="PF08477">
    <property type="entry name" value="Roc"/>
    <property type="match status" value="1"/>
</dbReference>
<dbReference type="InterPro" id="IPR027417">
    <property type="entry name" value="P-loop_NTPase"/>
</dbReference>
<dbReference type="Gene3D" id="3.40.50.300">
    <property type="entry name" value="P-loop containing nucleotide triphosphate hydrolases"/>
    <property type="match status" value="1"/>
</dbReference>
<dbReference type="SUPFAM" id="SSF48403">
    <property type="entry name" value="Ankyrin repeat"/>
    <property type="match status" value="1"/>
</dbReference>
<dbReference type="Gene3D" id="3.30.200.20">
    <property type="entry name" value="Phosphorylase Kinase, domain 1"/>
    <property type="match status" value="1"/>
</dbReference>
<dbReference type="InterPro" id="IPR020859">
    <property type="entry name" value="ROC"/>
</dbReference>
<dbReference type="GO" id="GO:0005886">
    <property type="term" value="C:plasma membrane"/>
    <property type="evidence" value="ECO:0007669"/>
    <property type="project" value="UniProtKB-SubCell"/>
</dbReference>
<evidence type="ECO:0000256" key="16">
    <source>
        <dbReference type="PROSITE-ProRule" id="PRU00023"/>
    </source>
</evidence>
<gene>
    <name evidence="21" type="primary">Lrrk1</name>
    <name evidence="21" type="ORF">AWC38_SpisGene67</name>
</gene>
<feature type="compositionally biased region" description="Polar residues" evidence="18">
    <location>
        <begin position="2119"/>
        <end position="2147"/>
    </location>
</feature>
<dbReference type="GO" id="GO:0005737">
    <property type="term" value="C:cytoplasm"/>
    <property type="evidence" value="ECO:0007669"/>
    <property type="project" value="UniProtKB-ARBA"/>
</dbReference>
<keyword evidence="12 17" id="KW-0067">ATP-binding</keyword>
<keyword evidence="6" id="KW-0433">Leucine-rich repeat</keyword>
<evidence type="ECO:0000256" key="1">
    <source>
        <dbReference type="ARBA" id="ARBA00001946"/>
    </source>
</evidence>
<dbReference type="SMART" id="SM00364">
    <property type="entry name" value="LRR_BAC"/>
    <property type="match status" value="7"/>
</dbReference>
<evidence type="ECO:0000313" key="21">
    <source>
        <dbReference type="EMBL" id="PFX34944.1"/>
    </source>
</evidence>
<keyword evidence="13" id="KW-0342">GTP-binding</keyword>
<dbReference type="SUPFAM" id="SSF52058">
    <property type="entry name" value="L domain-like"/>
    <property type="match status" value="1"/>
</dbReference>
<comment type="subcellular location">
    <subcellularLocation>
        <location evidence="3">Cell membrane</location>
    </subcellularLocation>
    <subcellularLocation>
        <location evidence="2">Membrane</location>
        <topology evidence="2">Single-pass membrane protein</topology>
    </subcellularLocation>
</comment>
<keyword evidence="8" id="KW-0732">Signal</keyword>
<dbReference type="Pfam" id="PF00069">
    <property type="entry name" value="Pkinase"/>
    <property type="match status" value="1"/>
</dbReference>
<dbReference type="Pfam" id="PF13855">
    <property type="entry name" value="LRR_8"/>
    <property type="match status" value="2"/>
</dbReference>
<evidence type="ECO:0000259" key="20">
    <source>
        <dbReference type="PROSITE" id="PS51424"/>
    </source>
</evidence>
<dbReference type="PROSITE" id="PS51424">
    <property type="entry name" value="ROC"/>
    <property type="match status" value="1"/>
</dbReference>
<keyword evidence="16" id="KW-0040">ANK repeat</keyword>
<evidence type="ECO:0000313" key="22">
    <source>
        <dbReference type="Proteomes" id="UP000225706"/>
    </source>
</evidence>
<protein>
    <recommendedName>
        <fullName evidence="4">non-specific serine/threonine protein kinase</fullName>
        <ecNumber evidence="4">2.7.11.1</ecNumber>
    </recommendedName>
</protein>
<feature type="domain" description="Protein kinase" evidence="19">
    <location>
        <begin position="1237"/>
        <end position="1559"/>
    </location>
</feature>
<feature type="binding site" evidence="17">
    <location>
        <position position="1264"/>
    </location>
    <ligand>
        <name>ATP</name>
        <dbReference type="ChEBI" id="CHEBI:30616"/>
    </ligand>
</feature>
<dbReference type="SUPFAM" id="SSF56112">
    <property type="entry name" value="Protein kinase-like (PK-like)"/>
    <property type="match status" value="1"/>
</dbReference>
<dbReference type="SMART" id="SM00369">
    <property type="entry name" value="LRR_TYP"/>
    <property type="match status" value="6"/>
</dbReference>
<keyword evidence="9" id="KW-0677">Repeat</keyword>
<dbReference type="EMBL" id="LSMT01000001">
    <property type="protein sequence ID" value="PFX34944.1"/>
    <property type="molecule type" value="Genomic_DNA"/>
</dbReference>
<dbReference type="InterPro" id="IPR051716">
    <property type="entry name" value="Plant_RL_S/T_kinase"/>
</dbReference>
<evidence type="ECO:0000256" key="7">
    <source>
        <dbReference type="ARBA" id="ARBA00022679"/>
    </source>
</evidence>
<dbReference type="STRING" id="50429.A0A2B4SW81"/>
<dbReference type="GO" id="GO:0005524">
    <property type="term" value="F:ATP binding"/>
    <property type="evidence" value="ECO:0007669"/>
    <property type="project" value="UniProtKB-UniRule"/>
</dbReference>
<evidence type="ECO:0000256" key="15">
    <source>
        <dbReference type="ARBA" id="ARBA00048679"/>
    </source>
</evidence>
<accession>A0A2B4SW81</accession>
<dbReference type="InterPro" id="IPR017441">
    <property type="entry name" value="Protein_kinase_ATP_BS"/>
</dbReference>
<dbReference type="PROSITE" id="PS00108">
    <property type="entry name" value="PROTEIN_KINASE_ST"/>
    <property type="match status" value="1"/>
</dbReference>
<dbReference type="Gene3D" id="1.10.510.10">
    <property type="entry name" value="Transferase(Phosphotransferase) domain 1"/>
    <property type="match status" value="1"/>
</dbReference>
<keyword evidence="11 21" id="KW-0418">Kinase</keyword>
<evidence type="ECO:0000256" key="4">
    <source>
        <dbReference type="ARBA" id="ARBA00012513"/>
    </source>
</evidence>
<dbReference type="PROSITE" id="PS50011">
    <property type="entry name" value="PROTEIN_KINASE_DOM"/>
    <property type="match status" value="1"/>
</dbReference>
<dbReference type="InterPro" id="IPR036770">
    <property type="entry name" value="Ankyrin_rpt-contain_sf"/>
</dbReference>
<comment type="catalytic activity">
    <reaction evidence="15">
        <text>L-seryl-[protein] + ATP = O-phospho-L-seryl-[protein] + ADP + H(+)</text>
        <dbReference type="Rhea" id="RHEA:17989"/>
        <dbReference type="Rhea" id="RHEA-COMP:9863"/>
        <dbReference type="Rhea" id="RHEA-COMP:11604"/>
        <dbReference type="ChEBI" id="CHEBI:15378"/>
        <dbReference type="ChEBI" id="CHEBI:29999"/>
        <dbReference type="ChEBI" id="CHEBI:30616"/>
        <dbReference type="ChEBI" id="CHEBI:83421"/>
        <dbReference type="ChEBI" id="CHEBI:456216"/>
        <dbReference type="EC" id="2.7.11.1"/>
    </reaction>
</comment>
<dbReference type="Proteomes" id="UP000225706">
    <property type="component" value="Unassembled WGS sequence"/>
</dbReference>
<dbReference type="EC" id="2.7.11.1" evidence="4"/>
<dbReference type="OrthoDB" id="1866797at2759"/>
<dbReference type="InterPro" id="IPR001611">
    <property type="entry name" value="Leu-rich_rpt"/>
</dbReference>
<dbReference type="PANTHER" id="PTHR48053">
    <property type="entry name" value="LEUCINE RICH REPEAT FAMILY PROTEIN, EXPRESSED"/>
    <property type="match status" value="1"/>
</dbReference>
<evidence type="ECO:0000256" key="18">
    <source>
        <dbReference type="SAM" id="MobiDB-lite"/>
    </source>
</evidence>
<feature type="region of interest" description="Disordered" evidence="18">
    <location>
        <begin position="1275"/>
        <end position="1309"/>
    </location>
</feature>
<evidence type="ECO:0000256" key="17">
    <source>
        <dbReference type="PROSITE-ProRule" id="PRU10141"/>
    </source>
</evidence>
<dbReference type="InterPro" id="IPR002110">
    <property type="entry name" value="Ankyrin_rpt"/>
</dbReference>
<reference evidence="22" key="1">
    <citation type="journal article" date="2017" name="bioRxiv">
        <title>Comparative analysis of the genomes of Stylophora pistillata and Acropora digitifera provides evidence for extensive differences between species of corals.</title>
        <authorList>
            <person name="Voolstra C.R."/>
            <person name="Li Y."/>
            <person name="Liew Y.J."/>
            <person name="Baumgarten S."/>
            <person name="Zoccola D."/>
            <person name="Flot J.-F."/>
            <person name="Tambutte S."/>
            <person name="Allemand D."/>
            <person name="Aranda M."/>
        </authorList>
    </citation>
    <scope>NUCLEOTIDE SEQUENCE [LARGE SCALE GENOMIC DNA]</scope>
</reference>
<dbReference type="Gene3D" id="3.30.70.1390">
    <property type="entry name" value="ROC domain from the Parkinson's disease-associated leucine-rich repeat kinase 2"/>
    <property type="match status" value="1"/>
</dbReference>
<keyword evidence="5" id="KW-0723">Serine/threonine-protein kinase</keyword>
<feature type="compositionally biased region" description="Basic and acidic residues" evidence="18">
    <location>
        <begin position="1906"/>
        <end position="1939"/>
    </location>
</feature>
<keyword evidence="7" id="KW-0808">Transferase</keyword>
<feature type="compositionally biased region" description="Low complexity" evidence="18">
    <location>
        <begin position="995"/>
        <end position="1004"/>
    </location>
</feature>
<dbReference type="PROSITE" id="PS50088">
    <property type="entry name" value="ANK_REPEAT"/>
    <property type="match status" value="2"/>
</dbReference>
<comment type="caution">
    <text evidence="21">The sequence shown here is derived from an EMBL/GenBank/DDBJ whole genome shotgun (WGS) entry which is preliminary data.</text>
</comment>
<feature type="region of interest" description="Disordered" evidence="18">
    <location>
        <begin position="985"/>
        <end position="1004"/>
    </location>
</feature>
<keyword evidence="22" id="KW-1185">Reference proteome</keyword>
<feature type="repeat" description="ANK" evidence="16">
    <location>
        <begin position="148"/>
        <end position="180"/>
    </location>
</feature>
<dbReference type="PROSITE" id="PS00107">
    <property type="entry name" value="PROTEIN_KINASE_ATP"/>
    <property type="match status" value="1"/>
</dbReference>
<feature type="region of interest" description="Disordered" evidence="18">
    <location>
        <begin position="1967"/>
        <end position="2004"/>
    </location>
</feature>
<dbReference type="InterPro" id="IPR011044">
    <property type="entry name" value="Quino_amine_DH_bsu"/>
</dbReference>
<evidence type="ECO:0000256" key="13">
    <source>
        <dbReference type="ARBA" id="ARBA00023134"/>
    </source>
</evidence>
<dbReference type="GO" id="GO:0009966">
    <property type="term" value="P:regulation of signal transduction"/>
    <property type="evidence" value="ECO:0007669"/>
    <property type="project" value="UniProtKB-ARBA"/>
</dbReference>
<feature type="compositionally biased region" description="Polar residues" evidence="18">
    <location>
        <begin position="1978"/>
        <end position="2004"/>
    </location>
</feature>
<dbReference type="PROSITE" id="PS50297">
    <property type="entry name" value="ANK_REP_REGION"/>
    <property type="match status" value="2"/>
</dbReference>
<feature type="domain" description="Roc" evidence="20">
    <location>
        <begin position="584"/>
        <end position="779"/>
    </location>
</feature>
<dbReference type="InterPro" id="IPR011009">
    <property type="entry name" value="Kinase-like_dom_sf"/>
</dbReference>
<feature type="repeat" description="ANK" evidence="16">
    <location>
        <begin position="56"/>
        <end position="83"/>
    </location>
</feature>
<dbReference type="Pfam" id="PF23748">
    <property type="entry name" value="Beta-prop_LRRK2"/>
    <property type="match status" value="1"/>
</dbReference>
<feature type="compositionally biased region" description="Basic and acidic residues" evidence="18">
    <location>
        <begin position="2085"/>
        <end position="2118"/>
    </location>
</feature>
<evidence type="ECO:0000256" key="9">
    <source>
        <dbReference type="ARBA" id="ARBA00022737"/>
    </source>
</evidence>
<dbReference type="InterPro" id="IPR032675">
    <property type="entry name" value="LRR_dom_sf"/>
</dbReference>
<dbReference type="PANTHER" id="PTHR48053:SF126">
    <property type="entry name" value="MDIS1-INTERACTING RECEPTOR LIKE KINASE 2-LIKE ISOFORM X1"/>
    <property type="match status" value="1"/>
</dbReference>
<name>A0A2B4SW81_STYPI</name>
<dbReference type="PROSITE" id="PS51450">
    <property type="entry name" value="LRR"/>
    <property type="match status" value="3"/>
</dbReference>
<evidence type="ECO:0000256" key="3">
    <source>
        <dbReference type="ARBA" id="ARBA00004236"/>
    </source>
</evidence>
<dbReference type="GO" id="GO:0004674">
    <property type="term" value="F:protein serine/threonine kinase activity"/>
    <property type="evidence" value="ECO:0007669"/>
    <property type="project" value="UniProtKB-KW"/>
</dbReference>
<dbReference type="SMART" id="SM00220">
    <property type="entry name" value="S_TKc"/>
    <property type="match status" value="1"/>
</dbReference>
<evidence type="ECO:0000256" key="8">
    <source>
        <dbReference type="ARBA" id="ARBA00022729"/>
    </source>
</evidence>
<dbReference type="InterPro" id="IPR057263">
    <property type="entry name" value="COR-B"/>
</dbReference>
<dbReference type="SMART" id="SM00248">
    <property type="entry name" value="ANK"/>
    <property type="match status" value="5"/>
</dbReference>
<feature type="compositionally biased region" description="Basic and acidic residues" evidence="18">
    <location>
        <begin position="1871"/>
        <end position="1891"/>
    </location>
</feature>
<evidence type="ECO:0000256" key="11">
    <source>
        <dbReference type="ARBA" id="ARBA00022777"/>
    </source>
</evidence>
<evidence type="ECO:0000256" key="12">
    <source>
        <dbReference type="ARBA" id="ARBA00022840"/>
    </source>
</evidence>
<dbReference type="SUPFAM" id="SSF52540">
    <property type="entry name" value="P-loop containing nucleoside triphosphate hydrolases"/>
    <property type="match status" value="1"/>
</dbReference>
<comment type="catalytic activity">
    <reaction evidence="14">
        <text>L-threonyl-[protein] + ATP = O-phospho-L-threonyl-[protein] + ADP + H(+)</text>
        <dbReference type="Rhea" id="RHEA:46608"/>
        <dbReference type="Rhea" id="RHEA-COMP:11060"/>
        <dbReference type="Rhea" id="RHEA-COMP:11605"/>
        <dbReference type="ChEBI" id="CHEBI:15378"/>
        <dbReference type="ChEBI" id="CHEBI:30013"/>
        <dbReference type="ChEBI" id="CHEBI:30616"/>
        <dbReference type="ChEBI" id="CHEBI:61977"/>
        <dbReference type="ChEBI" id="CHEBI:456216"/>
        <dbReference type="EC" id="2.7.11.1"/>
    </reaction>
</comment>
<dbReference type="Gene3D" id="1.10.10.2200">
    <property type="match status" value="1"/>
</dbReference>
<dbReference type="Pfam" id="PF25497">
    <property type="entry name" value="COR-B"/>
    <property type="match status" value="1"/>
</dbReference>
<dbReference type="Pfam" id="PF12796">
    <property type="entry name" value="Ank_2"/>
    <property type="match status" value="2"/>
</dbReference>
<dbReference type="Gene3D" id="3.80.10.10">
    <property type="entry name" value="Ribonuclease Inhibitor"/>
    <property type="match status" value="2"/>
</dbReference>
<dbReference type="InterPro" id="IPR032171">
    <property type="entry name" value="COR-A"/>
</dbReference>
<dbReference type="InterPro" id="IPR003591">
    <property type="entry name" value="Leu-rich_rpt_typical-subtyp"/>
</dbReference>
<evidence type="ECO:0000256" key="10">
    <source>
        <dbReference type="ARBA" id="ARBA00022741"/>
    </source>
</evidence>
<organism evidence="21 22">
    <name type="scientific">Stylophora pistillata</name>
    <name type="common">Smooth cauliflower coral</name>
    <dbReference type="NCBI Taxonomy" id="50429"/>
    <lineage>
        <taxon>Eukaryota</taxon>
        <taxon>Metazoa</taxon>
        <taxon>Cnidaria</taxon>
        <taxon>Anthozoa</taxon>
        <taxon>Hexacorallia</taxon>
        <taxon>Scleractinia</taxon>
        <taxon>Astrocoeniina</taxon>
        <taxon>Pocilloporidae</taxon>
        <taxon>Stylophora</taxon>
    </lineage>
</organism>
<evidence type="ECO:0000256" key="6">
    <source>
        <dbReference type="ARBA" id="ARBA00022614"/>
    </source>
</evidence>
<keyword evidence="10 17" id="KW-0547">Nucleotide-binding</keyword>
<evidence type="ECO:0000256" key="2">
    <source>
        <dbReference type="ARBA" id="ARBA00004167"/>
    </source>
</evidence>
<feature type="region of interest" description="Disordered" evidence="18">
    <location>
        <begin position="2078"/>
        <end position="2173"/>
    </location>
</feature>
<evidence type="ECO:0000259" key="19">
    <source>
        <dbReference type="PROSITE" id="PS50011"/>
    </source>
</evidence>
<dbReference type="InterPro" id="IPR056602">
    <property type="entry name" value="Beta-prop_LRRK2"/>
</dbReference>
<feature type="region of interest" description="Disordered" evidence="18">
    <location>
        <begin position="1871"/>
        <end position="1955"/>
    </location>
</feature>
<evidence type="ECO:0000256" key="14">
    <source>
        <dbReference type="ARBA" id="ARBA00047899"/>
    </source>
</evidence>